<keyword evidence="4" id="KW-1185">Reference proteome</keyword>
<evidence type="ECO:0000256" key="2">
    <source>
        <dbReference type="SAM" id="Phobius"/>
    </source>
</evidence>
<evidence type="ECO:0000256" key="1">
    <source>
        <dbReference type="SAM" id="MobiDB-lite"/>
    </source>
</evidence>
<accession>A0A318DA19</accession>
<evidence type="ECO:0000313" key="3">
    <source>
        <dbReference type="EMBL" id="PXF63009.1"/>
    </source>
</evidence>
<dbReference type="RefSeq" id="WP_110200812.1">
    <property type="nucleotide sequence ID" value="NZ_QICH01000002.1"/>
</dbReference>
<feature type="transmembrane region" description="Helical" evidence="2">
    <location>
        <begin position="102"/>
        <end position="124"/>
    </location>
</feature>
<feature type="compositionally biased region" description="Basic and acidic residues" evidence="1">
    <location>
        <begin position="129"/>
        <end position="156"/>
    </location>
</feature>
<reference evidence="3 4" key="1">
    <citation type="submission" date="2018-05" db="EMBL/GenBank/DDBJ databases">
        <title>Kangiella spongicola genome sequence.</title>
        <authorList>
            <person name="Maclea K.S."/>
            <person name="Goen A.E."/>
            <person name="Kelley C."/>
            <person name="Underriner A."/>
            <person name="Silverwood T."/>
            <person name="Trachtenberg A.M."/>
        </authorList>
    </citation>
    <scope>NUCLEOTIDE SEQUENCE [LARGE SCALE GENOMIC DNA]</scope>
    <source>
        <strain evidence="3 4">ATCC BAA-2076</strain>
    </source>
</reference>
<feature type="transmembrane region" description="Helical" evidence="2">
    <location>
        <begin position="50"/>
        <end position="71"/>
    </location>
</feature>
<sequence>MITDSTEPMQLEADAVIYTFENYGAAWGLYICLTLLLAGLVWFTFRKQHFLLKWLLSSVVLAGALCFGHPAENIDTYSPLILNTMVELFDGNKAKFISDIKFIALIWGILFVAGVAIWLLIRFLRKNKDSSSKPQKKSNEASKAKKETNSKQEKPLVTEGNPHKGGGPARGATPVEPTIGDDV</sequence>
<keyword evidence="2" id="KW-1133">Transmembrane helix</keyword>
<dbReference type="Proteomes" id="UP000247689">
    <property type="component" value="Unassembled WGS sequence"/>
</dbReference>
<organism evidence="3 4">
    <name type="scientific">Kangiella spongicola</name>
    <dbReference type="NCBI Taxonomy" id="796379"/>
    <lineage>
        <taxon>Bacteria</taxon>
        <taxon>Pseudomonadati</taxon>
        <taxon>Pseudomonadota</taxon>
        <taxon>Gammaproteobacteria</taxon>
        <taxon>Kangiellales</taxon>
        <taxon>Kangiellaceae</taxon>
        <taxon>Kangiella</taxon>
    </lineage>
</organism>
<evidence type="ECO:0000313" key="4">
    <source>
        <dbReference type="Proteomes" id="UP000247689"/>
    </source>
</evidence>
<dbReference type="OrthoDB" id="6195149at2"/>
<feature type="transmembrane region" description="Helical" evidence="2">
    <location>
        <begin position="24"/>
        <end position="43"/>
    </location>
</feature>
<gene>
    <name evidence="3" type="ORF">DL796_06025</name>
</gene>
<dbReference type="EMBL" id="QICH01000002">
    <property type="protein sequence ID" value="PXF63009.1"/>
    <property type="molecule type" value="Genomic_DNA"/>
</dbReference>
<protein>
    <submittedName>
        <fullName evidence="3">Uncharacterized protein</fullName>
    </submittedName>
</protein>
<name>A0A318DA19_9GAMM</name>
<feature type="region of interest" description="Disordered" evidence="1">
    <location>
        <begin position="129"/>
        <end position="183"/>
    </location>
</feature>
<dbReference type="AlphaFoldDB" id="A0A318DA19"/>
<comment type="caution">
    <text evidence="3">The sequence shown here is derived from an EMBL/GenBank/DDBJ whole genome shotgun (WGS) entry which is preliminary data.</text>
</comment>
<proteinExistence type="predicted"/>
<keyword evidence="2" id="KW-0472">Membrane</keyword>
<keyword evidence="2" id="KW-0812">Transmembrane</keyword>